<dbReference type="SMART" id="SM00355">
    <property type="entry name" value="ZnF_C2H2"/>
    <property type="match status" value="8"/>
</dbReference>
<dbReference type="PROSITE" id="PS00028">
    <property type="entry name" value="ZINC_FINGER_C2H2_1"/>
    <property type="match status" value="6"/>
</dbReference>
<dbReference type="EMBL" id="HBUF01126326">
    <property type="protein sequence ID" value="CAG6643291.1"/>
    <property type="molecule type" value="Transcribed_RNA"/>
</dbReference>
<evidence type="ECO:0000256" key="4">
    <source>
        <dbReference type="ARBA" id="ARBA00022771"/>
    </source>
</evidence>
<keyword evidence="4 7" id="KW-0863">Zinc-finger</keyword>
<evidence type="ECO:0000256" key="5">
    <source>
        <dbReference type="ARBA" id="ARBA00022833"/>
    </source>
</evidence>
<evidence type="ECO:0000256" key="2">
    <source>
        <dbReference type="ARBA" id="ARBA00022723"/>
    </source>
</evidence>
<dbReference type="FunFam" id="3.30.160.60:FF:000100">
    <property type="entry name" value="Zinc finger 45-like"/>
    <property type="match status" value="1"/>
</dbReference>
<evidence type="ECO:0000256" key="6">
    <source>
        <dbReference type="ARBA" id="ARBA00023242"/>
    </source>
</evidence>
<keyword evidence="2" id="KW-0479">Metal-binding</keyword>
<keyword evidence="6" id="KW-0539">Nucleus</keyword>
<keyword evidence="5" id="KW-0862">Zinc</keyword>
<dbReference type="PROSITE" id="PS50157">
    <property type="entry name" value="ZINC_FINGER_C2H2_2"/>
    <property type="match status" value="8"/>
</dbReference>
<dbReference type="GO" id="GO:0008270">
    <property type="term" value="F:zinc ion binding"/>
    <property type="evidence" value="ECO:0007669"/>
    <property type="project" value="UniProtKB-KW"/>
</dbReference>
<feature type="domain" description="C2H2-type" evidence="8">
    <location>
        <begin position="102"/>
        <end position="129"/>
    </location>
</feature>
<evidence type="ECO:0000259" key="8">
    <source>
        <dbReference type="PROSITE" id="PS50157"/>
    </source>
</evidence>
<dbReference type="SUPFAM" id="SSF57667">
    <property type="entry name" value="beta-beta-alpha zinc fingers"/>
    <property type="match status" value="4"/>
</dbReference>
<feature type="domain" description="C2H2-type" evidence="8">
    <location>
        <begin position="17"/>
        <end position="44"/>
    </location>
</feature>
<evidence type="ECO:0000313" key="9">
    <source>
        <dbReference type="EMBL" id="CAG6743556.1"/>
    </source>
</evidence>
<dbReference type="EMBL" id="HBUF01277591">
    <property type="protein sequence ID" value="CAG6686650.1"/>
    <property type="molecule type" value="Transcribed_RNA"/>
</dbReference>
<dbReference type="EMBL" id="HBUF01277590">
    <property type="protein sequence ID" value="CAG6686648.1"/>
    <property type="molecule type" value="Transcribed_RNA"/>
</dbReference>
<dbReference type="PANTHER" id="PTHR24406">
    <property type="entry name" value="TRANSCRIPTIONAL REPRESSOR CTCFL-RELATED"/>
    <property type="match status" value="1"/>
</dbReference>
<feature type="domain" description="C2H2-type" evidence="8">
    <location>
        <begin position="161"/>
        <end position="185"/>
    </location>
</feature>
<comment type="subcellular location">
    <subcellularLocation>
        <location evidence="1">Nucleus</location>
    </subcellularLocation>
</comment>
<dbReference type="Gene3D" id="3.30.160.60">
    <property type="entry name" value="Classic Zinc Finger"/>
    <property type="match status" value="7"/>
</dbReference>
<feature type="domain" description="C2H2-type" evidence="8">
    <location>
        <begin position="73"/>
        <end position="101"/>
    </location>
</feature>
<dbReference type="Pfam" id="PF00096">
    <property type="entry name" value="zf-C2H2"/>
    <property type="match status" value="5"/>
</dbReference>
<dbReference type="InterPro" id="IPR013087">
    <property type="entry name" value="Znf_C2H2_type"/>
</dbReference>
<feature type="domain" description="C2H2-type" evidence="8">
    <location>
        <begin position="218"/>
        <end position="246"/>
    </location>
</feature>
<reference evidence="9" key="1">
    <citation type="submission" date="2021-05" db="EMBL/GenBank/DDBJ databases">
        <authorList>
            <person name="Alioto T."/>
            <person name="Alioto T."/>
            <person name="Gomez Garrido J."/>
        </authorList>
    </citation>
    <scope>NUCLEOTIDE SEQUENCE</scope>
</reference>
<protein>
    <submittedName>
        <fullName evidence="9">Zinc finger protein 354B</fullName>
    </submittedName>
</protein>
<name>A0A8D8ZCB6_9HEMI</name>
<dbReference type="InterPro" id="IPR050888">
    <property type="entry name" value="ZnF_C2H2-type_TF"/>
</dbReference>
<dbReference type="GO" id="GO:0005634">
    <property type="term" value="C:nucleus"/>
    <property type="evidence" value="ECO:0007669"/>
    <property type="project" value="UniProtKB-SubCell"/>
</dbReference>
<feature type="domain" description="C2H2-type" evidence="8">
    <location>
        <begin position="45"/>
        <end position="72"/>
    </location>
</feature>
<organism evidence="9">
    <name type="scientific">Cacopsylla melanoneura</name>
    <dbReference type="NCBI Taxonomy" id="428564"/>
    <lineage>
        <taxon>Eukaryota</taxon>
        <taxon>Metazoa</taxon>
        <taxon>Ecdysozoa</taxon>
        <taxon>Arthropoda</taxon>
        <taxon>Hexapoda</taxon>
        <taxon>Insecta</taxon>
        <taxon>Pterygota</taxon>
        <taxon>Neoptera</taxon>
        <taxon>Paraneoptera</taxon>
        <taxon>Hemiptera</taxon>
        <taxon>Sternorrhyncha</taxon>
        <taxon>Psylloidea</taxon>
        <taxon>Psyllidae</taxon>
        <taxon>Psyllinae</taxon>
        <taxon>Cacopsylla</taxon>
    </lineage>
</organism>
<dbReference type="EMBL" id="HBUF01449672">
    <property type="protein sequence ID" value="CAG6743556.1"/>
    <property type="molecule type" value="Transcribed_RNA"/>
</dbReference>
<evidence type="ECO:0000256" key="3">
    <source>
        <dbReference type="ARBA" id="ARBA00022737"/>
    </source>
</evidence>
<evidence type="ECO:0000256" key="1">
    <source>
        <dbReference type="ARBA" id="ARBA00004123"/>
    </source>
</evidence>
<proteinExistence type="predicted"/>
<sequence length="251" mass="30358">MLLKHSDTCVHSFSVRYPCPFCSHRGKYRNAFKAHLKIHLMIKPYVCHYCGRAFSHKTNRDSHQHIHTGYKPYICLTCTQSFRTMSLLRRHMLCEHQHIRKYQCDTCKKSYKDRRTLDVHILRHVSLKPHRCKLKDCNYTFRQVSNLRSHMRIYHTGERPYKCQYCPFTFKERHHLVFHEKLHLGTVVIYNCNQCNYSATLEWNLVQHKRIHSNEKPFSCPDCDRSFRQKAHLKNHLQRIHKKNLTTRLIL</sequence>
<dbReference type="InterPro" id="IPR036236">
    <property type="entry name" value="Znf_C2H2_sf"/>
</dbReference>
<feature type="domain" description="C2H2-type" evidence="8">
    <location>
        <begin position="190"/>
        <end position="217"/>
    </location>
</feature>
<dbReference type="FunFam" id="3.30.160.60:FF:000005">
    <property type="entry name" value="Zinc finger protein 14 homolog"/>
    <property type="match status" value="1"/>
</dbReference>
<dbReference type="FunFam" id="3.30.160.60:FF:000414">
    <property type="entry name" value="Zinc finger protein 398"/>
    <property type="match status" value="1"/>
</dbReference>
<keyword evidence="3" id="KW-0677">Repeat</keyword>
<dbReference type="AlphaFoldDB" id="A0A8D8ZCB6"/>
<evidence type="ECO:0000256" key="7">
    <source>
        <dbReference type="PROSITE-ProRule" id="PRU00042"/>
    </source>
</evidence>
<accession>A0A8D8ZCB6</accession>
<feature type="domain" description="C2H2-type" evidence="8">
    <location>
        <begin position="130"/>
        <end position="160"/>
    </location>
</feature>
<dbReference type="FunFam" id="3.30.160.60:FF:000065">
    <property type="entry name" value="B-cell CLL/lymphoma 6, member B"/>
    <property type="match status" value="1"/>
</dbReference>
<dbReference type="EMBL" id="HBUF01449673">
    <property type="protein sequence ID" value="CAG6743558.1"/>
    <property type="molecule type" value="Transcribed_RNA"/>
</dbReference>